<dbReference type="Proteomes" id="UP000316213">
    <property type="component" value="Unassembled WGS sequence"/>
</dbReference>
<accession>A0A5C6A6J1</accession>
<feature type="region of interest" description="Disordered" evidence="2">
    <location>
        <begin position="408"/>
        <end position="453"/>
    </location>
</feature>
<dbReference type="EMBL" id="SJPM01000006">
    <property type="protein sequence ID" value="TWT95514.1"/>
    <property type="molecule type" value="Genomic_DNA"/>
</dbReference>
<dbReference type="AlphaFoldDB" id="A0A5C6A6J1"/>
<name>A0A5C6A6J1_9BACT</name>
<dbReference type="Pfam" id="PF00144">
    <property type="entry name" value="Beta-lactamase"/>
    <property type="match status" value="1"/>
</dbReference>
<reference evidence="4 5" key="1">
    <citation type="submission" date="2019-02" db="EMBL/GenBank/DDBJ databases">
        <title>Deep-cultivation of Planctomycetes and their phenomic and genomic characterization uncovers novel biology.</title>
        <authorList>
            <person name="Wiegand S."/>
            <person name="Jogler M."/>
            <person name="Boedeker C."/>
            <person name="Pinto D."/>
            <person name="Vollmers J."/>
            <person name="Rivas-Marin E."/>
            <person name="Kohn T."/>
            <person name="Peeters S.H."/>
            <person name="Heuer A."/>
            <person name="Rast P."/>
            <person name="Oberbeckmann S."/>
            <person name="Bunk B."/>
            <person name="Jeske O."/>
            <person name="Meyerdierks A."/>
            <person name="Storesund J.E."/>
            <person name="Kallscheuer N."/>
            <person name="Luecker S."/>
            <person name="Lage O.M."/>
            <person name="Pohl T."/>
            <person name="Merkel B.J."/>
            <person name="Hornburger P."/>
            <person name="Mueller R.-W."/>
            <person name="Bruemmer F."/>
            <person name="Labrenz M."/>
            <person name="Spormann A.M."/>
            <person name="Op Den Camp H."/>
            <person name="Overmann J."/>
            <person name="Amann R."/>
            <person name="Jetten M.S.M."/>
            <person name="Mascher T."/>
            <person name="Medema M.H."/>
            <person name="Devos D.P."/>
            <person name="Kaster A.-K."/>
            <person name="Ovreas L."/>
            <person name="Rohde M."/>
            <person name="Galperin M.Y."/>
            <person name="Jogler C."/>
        </authorList>
    </citation>
    <scope>NUCLEOTIDE SEQUENCE [LARGE SCALE GENOMIC DNA]</scope>
    <source>
        <strain evidence="4 5">Pla100</strain>
    </source>
</reference>
<protein>
    <submittedName>
        <fullName evidence="4">Penicillin-binding protein 4</fullName>
    </submittedName>
</protein>
<dbReference type="Gene3D" id="3.40.710.10">
    <property type="entry name" value="DD-peptidase/beta-lactamase superfamily"/>
    <property type="match status" value="1"/>
</dbReference>
<evidence type="ECO:0000256" key="2">
    <source>
        <dbReference type="SAM" id="MobiDB-lite"/>
    </source>
</evidence>
<keyword evidence="1" id="KW-0378">Hydrolase</keyword>
<dbReference type="PANTHER" id="PTHR43283">
    <property type="entry name" value="BETA-LACTAMASE-RELATED"/>
    <property type="match status" value="1"/>
</dbReference>
<feature type="domain" description="Beta-lactamase-related" evidence="3">
    <location>
        <begin position="42"/>
        <end position="369"/>
    </location>
</feature>
<comment type="caution">
    <text evidence="4">The sequence shown here is derived from an EMBL/GenBank/DDBJ whole genome shotgun (WGS) entry which is preliminary data.</text>
</comment>
<keyword evidence="5" id="KW-1185">Reference proteome</keyword>
<evidence type="ECO:0000259" key="3">
    <source>
        <dbReference type="Pfam" id="PF00144"/>
    </source>
</evidence>
<feature type="compositionally biased region" description="Low complexity" evidence="2">
    <location>
        <begin position="439"/>
        <end position="453"/>
    </location>
</feature>
<gene>
    <name evidence="4" type="primary">pbpE</name>
    <name evidence="4" type="ORF">Pla100_31550</name>
</gene>
<dbReference type="InterPro" id="IPR001466">
    <property type="entry name" value="Beta-lactam-related"/>
</dbReference>
<dbReference type="PANTHER" id="PTHR43283:SF11">
    <property type="entry name" value="BETA-LACTAMASE-RELATED DOMAIN-CONTAINING PROTEIN"/>
    <property type="match status" value="1"/>
</dbReference>
<dbReference type="RefSeq" id="WP_390620608.1">
    <property type="nucleotide sequence ID" value="NZ_SJPM01000006.1"/>
</dbReference>
<evidence type="ECO:0000256" key="1">
    <source>
        <dbReference type="ARBA" id="ARBA00022801"/>
    </source>
</evidence>
<organism evidence="4 5">
    <name type="scientific">Neorhodopirellula pilleata</name>
    <dbReference type="NCBI Taxonomy" id="2714738"/>
    <lineage>
        <taxon>Bacteria</taxon>
        <taxon>Pseudomonadati</taxon>
        <taxon>Planctomycetota</taxon>
        <taxon>Planctomycetia</taxon>
        <taxon>Pirellulales</taxon>
        <taxon>Pirellulaceae</taxon>
        <taxon>Neorhodopirellula</taxon>
    </lineage>
</organism>
<dbReference type="GO" id="GO:0016787">
    <property type="term" value="F:hydrolase activity"/>
    <property type="evidence" value="ECO:0007669"/>
    <property type="project" value="UniProtKB-KW"/>
</dbReference>
<dbReference type="InterPro" id="IPR050789">
    <property type="entry name" value="Diverse_Enzym_Activities"/>
</dbReference>
<dbReference type="InterPro" id="IPR012338">
    <property type="entry name" value="Beta-lactam/transpept-like"/>
</dbReference>
<sequence length="453" mass="48751">MNIGRLTGFALARTFAVIFLTTLSSSDKLYSQELEPPRVLLEAAIAEGEMAGAVVMMAHRGETVYAVAVGDAQVQPTRRSMQLDTVFDLASLTKPIGTATSIMVLVDQGRVDVNTSVSNYWPAFGSAGKDAITIADLLLHRGGLIADNALSDYTDDQQENWKRISALRPIAPPGERFVYSDVGFIVLGKVVEEVSGLPLNVFARQHIFEPLGMTETGYLPTDALKLRCAASEQRDAEWLVGEVHDPRAARLDGVAGHAGLFSTASDLIRFGNALATITANSPSNDLFSVATRNQMIAPHDVPRGERAFGWDIRSPYSSNRPTQFSSTAFGHGGFTGTVLWIDPEQELVFVFLSNRLHPDGQGNVNRLAAKVADAIIDEMKILQPILECHKISIPAKKFSKMSLNANPIATDPSPKTVSALEGVIPGNATTSAADDRSTTESTSTLRSSNQPDA</sequence>
<dbReference type="SUPFAM" id="SSF56601">
    <property type="entry name" value="beta-lactamase/transpeptidase-like"/>
    <property type="match status" value="1"/>
</dbReference>
<proteinExistence type="predicted"/>
<evidence type="ECO:0000313" key="5">
    <source>
        <dbReference type="Proteomes" id="UP000316213"/>
    </source>
</evidence>
<evidence type="ECO:0000313" key="4">
    <source>
        <dbReference type="EMBL" id="TWT95514.1"/>
    </source>
</evidence>